<evidence type="ECO:0000313" key="7">
    <source>
        <dbReference type="EMBL" id="KAF6016706.1"/>
    </source>
</evidence>
<dbReference type="PANTHER" id="PTHR45782:SF4">
    <property type="entry name" value="MITOCHONDRIAL RIBOSOME-ASSOCIATED GTPASE 1"/>
    <property type="match status" value="1"/>
</dbReference>
<protein>
    <recommendedName>
        <fullName evidence="4">Mitochondrial GTPase 1</fullName>
    </recommendedName>
</protein>
<dbReference type="GO" id="GO:0005743">
    <property type="term" value="C:mitochondrial inner membrane"/>
    <property type="evidence" value="ECO:0007669"/>
    <property type="project" value="UniProtKB-SubCell"/>
</dbReference>
<dbReference type="GO" id="GO:0032543">
    <property type="term" value="P:mitochondrial translation"/>
    <property type="evidence" value="ECO:0007669"/>
    <property type="project" value="TreeGrafter"/>
</dbReference>
<sequence length="314" mass="36199">MRGARLRERFTFPLYDMATWFPGHMYKGIQGMQKRIGDMDCIIEVHDARIPFTGRNPIFDRHAKMRPHILVLSKVDLVDKKSVHWMQKNPDKLGATEVILADMKRQTLRTSNLLVEKMLEVIDHTDRFHRSRNESYHVLVAGIPNVGKSTLINYLRNTTLKKKGKSAKVGGIPGITKSVMERIKICEDPKIYLVDTPGVLTPRIESAEVALQLAACNTVRSEVLGEELICDYILYYLNKHGLTRYVEEYGLDEPIDNIHEVLKAIAKKYDKHLKHRVSGEYQVLPNFQFAAHKMLHDFNRGLLAEVNFNWEMMS</sequence>
<organism evidence="7 8">
    <name type="scientific">Bugula neritina</name>
    <name type="common">Brown bryozoan</name>
    <name type="synonym">Sertularia neritina</name>
    <dbReference type="NCBI Taxonomy" id="10212"/>
    <lineage>
        <taxon>Eukaryota</taxon>
        <taxon>Metazoa</taxon>
        <taxon>Spiralia</taxon>
        <taxon>Lophotrochozoa</taxon>
        <taxon>Bryozoa</taxon>
        <taxon>Gymnolaemata</taxon>
        <taxon>Cheilostomatida</taxon>
        <taxon>Flustrina</taxon>
        <taxon>Buguloidea</taxon>
        <taxon>Bugulidae</taxon>
        <taxon>Bugula</taxon>
    </lineage>
</organism>
<dbReference type="PRINTS" id="PR00326">
    <property type="entry name" value="GTP1OBG"/>
</dbReference>
<dbReference type="GO" id="GO:0003924">
    <property type="term" value="F:GTPase activity"/>
    <property type="evidence" value="ECO:0007669"/>
    <property type="project" value="TreeGrafter"/>
</dbReference>
<evidence type="ECO:0000256" key="5">
    <source>
        <dbReference type="PIRSR" id="PIRSR006230-1"/>
    </source>
</evidence>
<evidence type="ECO:0000256" key="3">
    <source>
        <dbReference type="ARBA" id="ARBA00045284"/>
    </source>
</evidence>
<dbReference type="PROSITE" id="PS51721">
    <property type="entry name" value="G_CP"/>
    <property type="match status" value="1"/>
</dbReference>
<dbReference type="GO" id="GO:0005525">
    <property type="term" value="F:GTP binding"/>
    <property type="evidence" value="ECO:0007669"/>
    <property type="project" value="UniProtKB-KW"/>
</dbReference>
<feature type="domain" description="CP-type G" evidence="6">
    <location>
        <begin position="26"/>
        <end position="202"/>
    </location>
</feature>
<keyword evidence="2 4" id="KW-0342">GTP-binding</keyword>
<accession>A0A7J7IT43</accession>
<feature type="binding site" evidence="5">
    <location>
        <begin position="145"/>
        <end position="150"/>
    </location>
    <ligand>
        <name>GTP</name>
        <dbReference type="ChEBI" id="CHEBI:37565"/>
    </ligand>
</feature>
<comment type="function">
    <text evidence="3 4">Plays a role in the regulation of the mitochondrial ribosome assembly and of translational activity. Displays mitochondrial GTPase activity.</text>
</comment>
<feature type="binding site" evidence="5">
    <location>
        <position position="198"/>
    </location>
    <ligand>
        <name>GTP</name>
        <dbReference type="ChEBI" id="CHEBI:37565"/>
    </ligand>
</feature>
<dbReference type="OrthoDB" id="269151at2759"/>
<dbReference type="EMBL" id="VXIV02003486">
    <property type="protein sequence ID" value="KAF6016706.1"/>
    <property type="molecule type" value="Genomic_DNA"/>
</dbReference>
<gene>
    <name evidence="7" type="ORF">EB796_024992</name>
</gene>
<reference evidence="7" key="1">
    <citation type="submission" date="2020-06" db="EMBL/GenBank/DDBJ databases">
        <title>Draft genome of Bugula neritina, a colonial animal packing powerful symbionts and potential medicines.</title>
        <authorList>
            <person name="Rayko M."/>
        </authorList>
    </citation>
    <scope>NUCLEOTIDE SEQUENCE [LARGE SCALE GENOMIC DNA]</scope>
    <source>
        <strain evidence="7">Kwan_BN1</strain>
    </source>
</reference>
<dbReference type="AlphaFoldDB" id="A0A7J7IT43"/>
<comment type="similarity">
    <text evidence="4">Belongs to the TRAFAC class YlqF/YawG GTPase family. MTG1 subfamily.</text>
</comment>
<dbReference type="InterPro" id="IPR030378">
    <property type="entry name" value="G_CP_dom"/>
</dbReference>
<dbReference type="Pfam" id="PF01926">
    <property type="entry name" value="MMR_HSR1"/>
    <property type="match status" value="1"/>
</dbReference>
<comment type="caution">
    <text evidence="7">The sequence shown here is derived from an EMBL/GenBank/DDBJ whole genome shotgun (WGS) entry which is preliminary data.</text>
</comment>
<dbReference type="Gene3D" id="1.10.1580.10">
    <property type="match status" value="1"/>
</dbReference>
<dbReference type="Proteomes" id="UP000593567">
    <property type="component" value="Unassembled WGS sequence"/>
</dbReference>
<dbReference type="PANTHER" id="PTHR45782">
    <property type="entry name" value="MITOCHONDRIAL RIBOSOME-ASSOCIATED GTPASE 1"/>
    <property type="match status" value="1"/>
</dbReference>
<evidence type="ECO:0000256" key="4">
    <source>
        <dbReference type="PIRNR" id="PIRNR006230"/>
    </source>
</evidence>
<dbReference type="Gene3D" id="3.40.50.300">
    <property type="entry name" value="P-loop containing nucleotide triphosphate hydrolases"/>
    <property type="match status" value="1"/>
</dbReference>
<dbReference type="InterPro" id="IPR006073">
    <property type="entry name" value="GTP-bd"/>
</dbReference>
<evidence type="ECO:0000259" key="6">
    <source>
        <dbReference type="PROSITE" id="PS51721"/>
    </source>
</evidence>
<dbReference type="PIRSF" id="PIRSF006230">
    <property type="entry name" value="MG442"/>
    <property type="match status" value="1"/>
</dbReference>
<dbReference type="InterPro" id="IPR023179">
    <property type="entry name" value="GTP-bd_ortho_bundle_sf"/>
</dbReference>
<dbReference type="SUPFAM" id="SSF52540">
    <property type="entry name" value="P-loop containing nucleoside triphosphate hydrolases"/>
    <property type="match status" value="1"/>
</dbReference>
<comment type="subcellular location">
    <subcellularLocation>
        <location evidence="4">Mitochondrion inner membrane</location>
        <topology evidence="4">Peripheral membrane protein</topology>
    </subcellularLocation>
</comment>
<dbReference type="InterPro" id="IPR027417">
    <property type="entry name" value="P-loop_NTPase"/>
</dbReference>
<dbReference type="CDD" id="cd01856">
    <property type="entry name" value="YlqF"/>
    <property type="match status" value="1"/>
</dbReference>
<name>A0A7J7IT43_BUGNE</name>
<keyword evidence="1 4" id="KW-0547">Nucleotide-binding</keyword>
<dbReference type="FunFam" id="1.10.1580.10:FF:000004">
    <property type="entry name" value="Mitochondrial GTPase 1"/>
    <property type="match status" value="1"/>
</dbReference>
<evidence type="ECO:0000256" key="2">
    <source>
        <dbReference type="ARBA" id="ARBA00023134"/>
    </source>
</evidence>
<dbReference type="InterPro" id="IPR016478">
    <property type="entry name" value="GTPase_MTG1"/>
</dbReference>
<keyword evidence="8" id="KW-1185">Reference proteome</keyword>
<keyword evidence="4" id="KW-0496">Mitochondrion</keyword>
<evidence type="ECO:0000256" key="1">
    <source>
        <dbReference type="ARBA" id="ARBA00022741"/>
    </source>
</evidence>
<proteinExistence type="inferred from homology"/>
<evidence type="ECO:0000313" key="8">
    <source>
        <dbReference type="Proteomes" id="UP000593567"/>
    </source>
</evidence>